<gene>
    <name evidence="1" type="ORF">PFLmoz3_05159</name>
</gene>
<reference evidence="1 2" key="1">
    <citation type="submission" date="2015-05" db="EMBL/GenBank/DDBJ databases">
        <title>A genomic and transcriptomic approach to investigate the blue pigment phenotype in Pseudomonas fluorescens.</title>
        <authorList>
            <person name="Andreani N.A."/>
            <person name="Cardazzo B."/>
        </authorList>
    </citation>
    <scope>NUCLEOTIDE SEQUENCE [LARGE SCALE GENOMIC DNA]</scope>
    <source>
        <strain evidence="1 2">Ps_22</strain>
    </source>
</reference>
<comment type="caution">
    <text evidence="1">The sequence shown here is derived from an EMBL/GenBank/DDBJ whole genome shotgun (WGS) entry which is preliminary data.</text>
</comment>
<sequence>MIGSHSLAGNIRAASSSLARSTSLDQRPNGLSAPENCCSKPDSVLPINPSTPSSAAGWAFCVAARSFFRSLSNWVRCWSFSRVLITSSSDCPRGTSAWGWVLLEPPSIPGKPTAWAGITGSSVSRAISR</sequence>
<accession>A0A109LD19</accession>
<dbReference type="AlphaFoldDB" id="A0A109LD19"/>
<evidence type="ECO:0000313" key="1">
    <source>
        <dbReference type="EMBL" id="KWV85215.1"/>
    </source>
</evidence>
<organism evidence="1 2">
    <name type="scientific">Pseudomonas fluorescens</name>
    <dbReference type="NCBI Taxonomy" id="294"/>
    <lineage>
        <taxon>Bacteria</taxon>
        <taxon>Pseudomonadati</taxon>
        <taxon>Pseudomonadota</taxon>
        <taxon>Gammaproteobacteria</taxon>
        <taxon>Pseudomonadales</taxon>
        <taxon>Pseudomonadaceae</taxon>
        <taxon>Pseudomonas</taxon>
    </lineage>
</organism>
<evidence type="ECO:0000313" key="2">
    <source>
        <dbReference type="Proteomes" id="UP000061348"/>
    </source>
</evidence>
<proteinExistence type="predicted"/>
<dbReference type="Proteomes" id="UP000061348">
    <property type="component" value="Unassembled WGS sequence"/>
</dbReference>
<name>A0A109LD19_PSEFL</name>
<dbReference type="PATRIC" id="fig|294.194.peg.5718"/>
<dbReference type="EMBL" id="LCYA01000138">
    <property type="protein sequence ID" value="KWV85215.1"/>
    <property type="molecule type" value="Genomic_DNA"/>
</dbReference>
<protein>
    <submittedName>
        <fullName evidence="1">Uncharacterized protein</fullName>
    </submittedName>
</protein>